<dbReference type="EMBL" id="JRHH01000002">
    <property type="protein sequence ID" value="KGD68687.1"/>
    <property type="molecule type" value="Genomic_DNA"/>
</dbReference>
<dbReference type="InterPro" id="IPR029062">
    <property type="entry name" value="Class_I_gatase-like"/>
</dbReference>
<dbReference type="PANTHER" id="PTHR37464:SF1">
    <property type="entry name" value="BLL2463 PROTEIN"/>
    <property type="match status" value="1"/>
</dbReference>
<feature type="transmembrane region" description="Helical" evidence="1">
    <location>
        <begin position="619"/>
        <end position="637"/>
    </location>
</feature>
<dbReference type="STRING" id="1453498.LG45_03315"/>
<dbReference type="Proteomes" id="UP000029554">
    <property type="component" value="Unassembled WGS sequence"/>
</dbReference>
<dbReference type="PANTHER" id="PTHR37464">
    <property type="entry name" value="BLL2463 PROTEIN"/>
    <property type="match status" value="1"/>
</dbReference>
<comment type="caution">
    <text evidence="3">The sequence shown here is derived from an EMBL/GenBank/DDBJ whole genome shotgun (WGS) entry which is preliminary data.</text>
</comment>
<keyword evidence="1" id="KW-0812">Transmembrane</keyword>
<protein>
    <submittedName>
        <fullName evidence="3">Membrane protein</fullName>
    </submittedName>
</protein>
<dbReference type="SUPFAM" id="SSF53300">
    <property type="entry name" value="vWA-like"/>
    <property type="match status" value="1"/>
</dbReference>
<dbReference type="InterPro" id="IPR036465">
    <property type="entry name" value="vWFA_dom_sf"/>
</dbReference>
<evidence type="ECO:0000259" key="2">
    <source>
        <dbReference type="Pfam" id="PF07584"/>
    </source>
</evidence>
<gene>
    <name evidence="3" type="ORF">LG45_03315</name>
</gene>
<dbReference type="InterPro" id="IPR024163">
    <property type="entry name" value="Aerotolerance_reg_N"/>
</dbReference>
<dbReference type="OrthoDB" id="9810200at2"/>
<dbReference type="RefSeq" id="WP_035124352.1">
    <property type="nucleotide sequence ID" value="NZ_JRHH01000002.1"/>
</dbReference>
<dbReference type="InterPro" id="IPR011933">
    <property type="entry name" value="Double_TM_dom"/>
</dbReference>
<feature type="domain" description="Aerotolerance regulator N-terminal" evidence="2">
    <location>
        <begin position="1"/>
        <end position="76"/>
    </location>
</feature>
<accession>A0A095SVS9</accession>
<feature type="transmembrane region" description="Helical" evidence="1">
    <location>
        <begin position="56"/>
        <end position="78"/>
    </location>
</feature>
<evidence type="ECO:0000313" key="4">
    <source>
        <dbReference type="Proteomes" id="UP000029554"/>
    </source>
</evidence>
<organism evidence="3 4">
    <name type="scientific">Flavobacterium aquatile LMG 4008 = ATCC 11947</name>
    <dbReference type="NCBI Taxonomy" id="1453498"/>
    <lineage>
        <taxon>Bacteria</taxon>
        <taxon>Pseudomonadati</taxon>
        <taxon>Bacteroidota</taxon>
        <taxon>Flavobacteriia</taxon>
        <taxon>Flavobacteriales</taxon>
        <taxon>Flavobacteriaceae</taxon>
        <taxon>Flavobacterium</taxon>
    </lineage>
</organism>
<keyword evidence="4" id="KW-1185">Reference proteome</keyword>
<reference evidence="3 4" key="1">
    <citation type="submission" date="2014-09" db="EMBL/GenBank/DDBJ databases">
        <title>Whole Genome Shotgun of Flavobacterium aquatile LMG 4008.</title>
        <authorList>
            <person name="Gale A.N."/>
            <person name="Pipes S.E."/>
            <person name="Newman J.D."/>
        </authorList>
    </citation>
    <scope>NUCLEOTIDE SEQUENCE [LARGE SCALE GENOMIC DNA]</scope>
    <source>
        <strain evidence="3 4">LMG 4008</strain>
    </source>
</reference>
<dbReference type="NCBIfam" id="TIGR02226">
    <property type="entry name" value="two_anch"/>
    <property type="match status" value="1"/>
</dbReference>
<dbReference type="Pfam" id="PF07584">
    <property type="entry name" value="BatA"/>
    <property type="match status" value="1"/>
</dbReference>
<sequence>MQFKHPEILYFLFLLVIPILVHLFQLRKFKTEYFTNVKFLKELAIQTRKSSKLKKYLLLATRLLLLAFLIFAFAQPFFKAKDSKNATNELYIILDNSFSMQAKGKKGELLKRAVQDLLENTPENANFSLITCSDNYWNTDIKSIQKELQNLKYSASPFQLDNLLAKIKAHKSAFEKDIVVITDAVGLQPNQLKNSKDDKNLYFIIPEAEKTDNIAIDSVYVNQVLDNFYEIGVKLDAFGEDFKDIPIALYNNKKLTAKTLVNFESKNKTINFTIPKEDFHGYVTISDNGLEYDNNYYFSISKPEKSNVISIGEVEKSSFLSRIYTSDEFNYSNFPLQSLDYNLIDKQDAIVLNELKEIPQALQTTLKSFVEKGGNVILIPSSESTPSNLNNFLANFGAFKFNELGTTEKMITKINFSHPLFSGVFEKKVDNFQYPNTKKSFEISNSAPTVLGYSDQTPFLSAIQNSVSSVYVFAGEINKVNSNFQNSPIIVPTFYNMAQNAQKAGINATIIGESKPLIMETLLSKDEIVNVKNATESFIPVQQILNNKVKLTFNDNPKDAGNFGVFNNDKLVENISFNYNRTESNLTNANPEAASDFKEISNVDSLFDTLQTDRTDNQIWKWFVILALLFVALEVLIQKFVK</sequence>
<feature type="transmembrane region" description="Helical" evidence="1">
    <location>
        <begin position="6"/>
        <end position="24"/>
    </location>
</feature>
<keyword evidence="1" id="KW-0472">Membrane</keyword>
<dbReference type="SUPFAM" id="SSF52317">
    <property type="entry name" value="Class I glutamine amidotransferase-like"/>
    <property type="match status" value="1"/>
</dbReference>
<evidence type="ECO:0000256" key="1">
    <source>
        <dbReference type="SAM" id="Phobius"/>
    </source>
</evidence>
<dbReference type="AlphaFoldDB" id="A0A095SVS9"/>
<keyword evidence="1" id="KW-1133">Transmembrane helix</keyword>
<dbReference type="Gene3D" id="3.40.50.410">
    <property type="entry name" value="von Willebrand factor, type A domain"/>
    <property type="match status" value="1"/>
</dbReference>
<proteinExistence type="predicted"/>
<dbReference type="eggNOG" id="COG2304">
    <property type="taxonomic scope" value="Bacteria"/>
</dbReference>
<evidence type="ECO:0000313" key="3">
    <source>
        <dbReference type="EMBL" id="KGD68687.1"/>
    </source>
</evidence>
<name>A0A095SVS9_9FLAO</name>